<dbReference type="KEGG" id="erl:AOC36_08910"/>
<organism evidence="2 3">
    <name type="scientific">Erysipelothrix larvae</name>
    <dbReference type="NCBI Taxonomy" id="1514105"/>
    <lineage>
        <taxon>Bacteria</taxon>
        <taxon>Bacillati</taxon>
        <taxon>Bacillota</taxon>
        <taxon>Erysipelotrichia</taxon>
        <taxon>Erysipelotrichales</taxon>
        <taxon>Erysipelotrichaceae</taxon>
        <taxon>Erysipelothrix</taxon>
    </lineage>
</organism>
<dbReference type="STRING" id="1514105.AOC36_08910"/>
<proteinExistence type="predicted"/>
<sequence length="110" mass="12767">MIIDSFKNLTESMFYVLMAFYEKETFGTEIVEFITRVSNGRVPMGPGTLYTILSKFEEGGLIIEIAVEGRKRTYQITQKGRDVFDEEIRRLDEVLETAHSLKKRVDDHKV</sequence>
<dbReference type="OrthoDB" id="9814826at2"/>
<dbReference type="InterPro" id="IPR036390">
    <property type="entry name" value="WH_DNA-bd_sf"/>
</dbReference>
<feature type="domain" description="Transcription regulator PadR N-terminal" evidence="1">
    <location>
        <begin position="16"/>
        <end position="85"/>
    </location>
</feature>
<dbReference type="Pfam" id="PF03551">
    <property type="entry name" value="PadR"/>
    <property type="match status" value="1"/>
</dbReference>
<dbReference type="InterPro" id="IPR005149">
    <property type="entry name" value="Tscrpt_reg_PadR_N"/>
</dbReference>
<dbReference type="InterPro" id="IPR052509">
    <property type="entry name" value="Metal_resp_DNA-bind_regulator"/>
</dbReference>
<accession>A0A0X8H116</accession>
<dbReference type="PANTHER" id="PTHR33169:SF13">
    <property type="entry name" value="PADR-FAMILY TRANSCRIPTIONAL REGULATOR"/>
    <property type="match status" value="1"/>
</dbReference>
<dbReference type="Proteomes" id="UP000063781">
    <property type="component" value="Chromosome"/>
</dbReference>
<dbReference type="RefSeq" id="WP_067633493.1">
    <property type="nucleotide sequence ID" value="NZ_CP013213.1"/>
</dbReference>
<keyword evidence="3" id="KW-1185">Reference proteome</keyword>
<name>A0A0X8H116_9FIRM</name>
<evidence type="ECO:0000313" key="2">
    <source>
        <dbReference type="EMBL" id="AMC94103.1"/>
    </source>
</evidence>
<dbReference type="SUPFAM" id="SSF46785">
    <property type="entry name" value="Winged helix' DNA-binding domain"/>
    <property type="match status" value="1"/>
</dbReference>
<dbReference type="AlphaFoldDB" id="A0A0X8H116"/>
<protein>
    <recommendedName>
        <fullName evidence="1">Transcription regulator PadR N-terminal domain-containing protein</fullName>
    </recommendedName>
</protein>
<evidence type="ECO:0000313" key="3">
    <source>
        <dbReference type="Proteomes" id="UP000063781"/>
    </source>
</evidence>
<dbReference type="PANTHER" id="PTHR33169">
    <property type="entry name" value="PADR-FAMILY TRANSCRIPTIONAL REGULATOR"/>
    <property type="match status" value="1"/>
</dbReference>
<gene>
    <name evidence="2" type="ORF">AOC36_08910</name>
</gene>
<reference evidence="2 3" key="1">
    <citation type="submission" date="2015-10" db="EMBL/GenBank/DDBJ databases">
        <title>Erysipelothrix larvae sp. LV19 isolated from the larval gut of the rhinoceros beetle, Trypoxylus dichotomus.</title>
        <authorList>
            <person name="Lim S."/>
            <person name="Kim B.-C."/>
        </authorList>
    </citation>
    <scope>NUCLEOTIDE SEQUENCE [LARGE SCALE GENOMIC DNA]</scope>
    <source>
        <strain evidence="2 3">LV19</strain>
    </source>
</reference>
<dbReference type="Gene3D" id="1.10.10.10">
    <property type="entry name" value="Winged helix-like DNA-binding domain superfamily/Winged helix DNA-binding domain"/>
    <property type="match status" value="1"/>
</dbReference>
<dbReference type="InterPro" id="IPR036388">
    <property type="entry name" value="WH-like_DNA-bd_sf"/>
</dbReference>
<dbReference type="EMBL" id="CP013213">
    <property type="protein sequence ID" value="AMC94103.1"/>
    <property type="molecule type" value="Genomic_DNA"/>
</dbReference>
<evidence type="ECO:0000259" key="1">
    <source>
        <dbReference type="Pfam" id="PF03551"/>
    </source>
</evidence>